<keyword evidence="5" id="KW-0012">Acyltransferase</keyword>
<evidence type="ECO:0000313" key="8">
    <source>
        <dbReference type="Proteomes" id="UP001187192"/>
    </source>
</evidence>
<name>A0AA88DAI9_FICCA</name>
<evidence type="ECO:0000256" key="4">
    <source>
        <dbReference type="ARBA" id="ARBA00022723"/>
    </source>
</evidence>
<accession>A0AA88DAI9</accession>
<dbReference type="PANTHER" id="PTHR33447">
    <property type="entry name" value="GLUTATHIONE GAMMA-GLUTAMYLCYSTEINYLTRANSFERASE"/>
    <property type="match status" value="1"/>
</dbReference>
<protein>
    <recommendedName>
        <fullName evidence="1">glutathione gamma-glutamylcysteinyltransferase</fullName>
        <ecNumber evidence="1">2.3.2.15</ecNumber>
    </recommendedName>
</protein>
<organism evidence="7 8">
    <name type="scientific">Ficus carica</name>
    <name type="common">Common fig</name>
    <dbReference type="NCBI Taxonomy" id="3494"/>
    <lineage>
        <taxon>Eukaryota</taxon>
        <taxon>Viridiplantae</taxon>
        <taxon>Streptophyta</taxon>
        <taxon>Embryophyta</taxon>
        <taxon>Tracheophyta</taxon>
        <taxon>Spermatophyta</taxon>
        <taxon>Magnoliopsida</taxon>
        <taxon>eudicotyledons</taxon>
        <taxon>Gunneridae</taxon>
        <taxon>Pentapetalae</taxon>
        <taxon>rosids</taxon>
        <taxon>fabids</taxon>
        <taxon>Rosales</taxon>
        <taxon>Moraceae</taxon>
        <taxon>Ficeae</taxon>
        <taxon>Ficus</taxon>
    </lineage>
</organism>
<dbReference type="EMBL" id="BTGU01000029">
    <property type="protein sequence ID" value="GMN49016.1"/>
    <property type="molecule type" value="Genomic_DNA"/>
</dbReference>
<dbReference type="SUPFAM" id="SSF54001">
    <property type="entry name" value="Cysteine proteinases"/>
    <property type="match status" value="1"/>
</dbReference>
<dbReference type="Pfam" id="PF09328">
    <property type="entry name" value="Phytochelatin_C"/>
    <property type="match status" value="1"/>
</dbReference>
<keyword evidence="8" id="KW-1185">Reference proteome</keyword>
<evidence type="ECO:0000256" key="3">
    <source>
        <dbReference type="ARBA" id="ARBA00022679"/>
    </source>
</evidence>
<dbReference type="InterPro" id="IPR007719">
    <property type="entry name" value="PCS_N"/>
</dbReference>
<gene>
    <name evidence="7" type="ORF">TIFTF001_018182</name>
</gene>
<dbReference type="Pfam" id="PF05023">
    <property type="entry name" value="Phytochelatin"/>
    <property type="match status" value="1"/>
</dbReference>
<feature type="domain" description="Peptidase C83" evidence="6">
    <location>
        <begin position="1"/>
        <end position="222"/>
    </location>
</feature>
<evidence type="ECO:0000259" key="6">
    <source>
        <dbReference type="PROSITE" id="PS51443"/>
    </source>
</evidence>
<evidence type="ECO:0000256" key="1">
    <source>
        <dbReference type="ARBA" id="ARBA00012468"/>
    </source>
</evidence>
<dbReference type="GO" id="GO:0046872">
    <property type="term" value="F:metal ion binding"/>
    <property type="evidence" value="ECO:0007669"/>
    <property type="project" value="UniProtKB-KW"/>
</dbReference>
<dbReference type="InterPro" id="IPR038765">
    <property type="entry name" value="Papain-like_cys_pep_sf"/>
</dbReference>
<evidence type="ECO:0000313" key="7">
    <source>
        <dbReference type="EMBL" id="GMN49016.1"/>
    </source>
</evidence>
<dbReference type="InterPro" id="IPR040409">
    <property type="entry name" value="PCS-like"/>
</dbReference>
<keyword evidence="3" id="KW-0808">Transferase</keyword>
<dbReference type="InterPro" id="IPR038156">
    <property type="entry name" value="PCS_N_sf"/>
</dbReference>
<proteinExistence type="predicted"/>
<dbReference type="GO" id="GO:0098849">
    <property type="term" value="P:cellular detoxification of cadmium ion"/>
    <property type="evidence" value="ECO:0007669"/>
    <property type="project" value="TreeGrafter"/>
</dbReference>
<evidence type="ECO:0000256" key="2">
    <source>
        <dbReference type="ARBA" id="ARBA00022539"/>
    </source>
</evidence>
<dbReference type="EC" id="2.3.2.15" evidence="1"/>
<dbReference type="GO" id="GO:0046938">
    <property type="term" value="P:phytochelatin biosynthetic process"/>
    <property type="evidence" value="ECO:0007669"/>
    <property type="project" value="InterPro"/>
</dbReference>
<dbReference type="InterPro" id="IPR015407">
    <property type="entry name" value="Phytochelatin_synthase_C"/>
</dbReference>
<keyword evidence="4" id="KW-0479">Metal-binding</keyword>
<dbReference type="Gene3D" id="3.90.70.30">
    <property type="entry name" value="Phytochelatin synthase, N-terminal domain"/>
    <property type="match status" value="1"/>
</dbReference>
<dbReference type="GO" id="GO:0016756">
    <property type="term" value="F:glutathione gamma-glutamylcysteinyltransferase activity"/>
    <property type="evidence" value="ECO:0007669"/>
    <property type="project" value="UniProtKB-EC"/>
</dbReference>
<reference evidence="7" key="1">
    <citation type="submission" date="2023-07" db="EMBL/GenBank/DDBJ databases">
        <title>draft genome sequence of fig (Ficus carica).</title>
        <authorList>
            <person name="Takahashi T."/>
            <person name="Nishimura K."/>
        </authorList>
    </citation>
    <scope>NUCLEOTIDE SEQUENCE</scope>
</reference>
<keyword evidence="2" id="KW-0104">Cadmium</keyword>
<comment type="caution">
    <text evidence="7">The sequence shown here is derived from an EMBL/GenBank/DDBJ whole genome shotgun (WGS) entry which is preliminary data.</text>
</comment>
<dbReference type="GO" id="GO:0010273">
    <property type="term" value="P:detoxification of copper ion"/>
    <property type="evidence" value="ECO:0007669"/>
    <property type="project" value="TreeGrafter"/>
</dbReference>
<dbReference type="AlphaFoldDB" id="A0AA88DAI9"/>
<sequence length="431" mass="47661">MAIAGLYRRVLPSPPAIEFASPEGKSLFTEALGDGTMEGFFKLISCYQTQSEPAYCGLATLSMVLNALSIDPGRKWKGPWRWFDDTMLDCCEPLENIKSEGITFGKVACLAHCNGAKVEAFRTKESTVDEFRKRVVLCSSSEDCHLISSYMVISRLNRAPSILYTVSCRHESWNSVAKYLTEDVPLLLKLDNVKDVQEVLSVVFKSPPADLREFIKWIAEVRRQEDGSLVLSEEERGRLAVKEEVLKLVQETELFKHVSRWLTCESSLCKETKSSGDDSALPEIAAKVCCQGAQILAGKLCSVDSFCCRQTDVRLLEGDGERPITVVSGTVTTNGSEHGVDMLVPSPRPGPSSLCAIDQGSCTGMHPSTGDVLTILLLALPEQTWSGIKVEKLREEIIGLLTTDHLPALLQDEVLYLRRQIHFLMTDLQAP</sequence>
<dbReference type="Proteomes" id="UP001187192">
    <property type="component" value="Unassembled WGS sequence"/>
</dbReference>
<evidence type="ECO:0000256" key="5">
    <source>
        <dbReference type="ARBA" id="ARBA00023315"/>
    </source>
</evidence>
<dbReference type="PROSITE" id="PS51443">
    <property type="entry name" value="PCS"/>
    <property type="match status" value="1"/>
</dbReference>
<dbReference type="PANTHER" id="PTHR33447:SF19">
    <property type="entry name" value="GLUTATHIONE GAMMA-GLUTAMYLCYSTEINYLTRANSFERASE"/>
    <property type="match status" value="1"/>
</dbReference>